<dbReference type="Pfam" id="PF02518">
    <property type="entry name" value="HATPase_c"/>
    <property type="match status" value="1"/>
</dbReference>
<dbReference type="InterPro" id="IPR036097">
    <property type="entry name" value="HisK_dim/P_sf"/>
</dbReference>
<keyword evidence="8" id="KW-1133">Transmembrane helix</keyword>
<dbReference type="InterPro" id="IPR003661">
    <property type="entry name" value="HisK_dim/P_dom"/>
</dbReference>
<dbReference type="GO" id="GO:0000155">
    <property type="term" value="F:phosphorelay sensor kinase activity"/>
    <property type="evidence" value="ECO:0007669"/>
    <property type="project" value="InterPro"/>
</dbReference>
<evidence type="ECO:0000256" key="9">
    <source>
        <dbReference type="ARBA" id="ARBA00023012"/>
    </source>
</evidence>
<evidence type="ECO:0000256" key="1">
    <source>
        <dbReference type="ARBA" id="ARBA00000085"/>
    </source>
</evidence>
<dbReference type="Gene3D" id="1.10.287.130">
    <property type="match status" value="1"/>
</dbReference>
<proteinExistence type="predicted"/>
<reference evidence="12 13" key="1">
    <citation type="submission" date="2016-10" db="EMBL/GenBank/DDBJ databases">
        <authorList>
            <person name="de Groot N.N."/>
        </authorList>
    </citation>
    <scope>NUCLEOTIDE SEQUENCE [LARGE SCALE GENOMIC DNA]</scope>
    <source>
        <strain evidence="12 13">DSM 43794</strain>
    </source>
</reference>
<name>A0A1H1C384_9ACTN</name>
<dbReference type="Proteomes" id="UP000217103">
    <property type="component" value="Unassembled WGS sequence"/>
</dbReference>
<evidence type="ECO:0000256" key="2">
    <source>
        <dbReference type="ARBA" id="ARBA00004236"/>
    </source>
</evidence>
<dbReference type="Pfam" id="PF00512">
    <property type="entry name" value="HisKA"/>
    <property type="match status" value="1"/>
</dbReference>
<evidence type="ECO:0000256" key="4">
    <source>
        <dbReference type="ARBA" id="ARBA00022553"/>
    </source>
</evidence>
<keyword evidence="5" id="KW-0808">Transferase</keyword>
<dbReference type="InterPro" id="IPR050428">
    <property type="entry name" value="TCS_sensor_his_kinase"/>
</dbReference>
<evidence type="ECO:0000256" key="6">
    <source>
        <dbReference type="ARBA" id="ARBA00022692"/>
    </source>
</evidence>
<dbReference type="CDD" id="cd00075">
    <property type="entry name" value="HATPase"/>
    <property type="match status" value="1"/>
</dbReference>
<gene>
    <name evidence="12" type="ORF">SAMN04489764_1270</name>
</gene>
<dbReference type="EC" id="2.7.13.3" evidence="3"/>
<dbReference type="GO" id="GO:0005886">
    <property type="term" value="C:plasma membrane"/>
    <property type="evidence" value="ECO:0007669"/>
    <property type="project" value="UniProtKB-SubCell"/>
</dbReference>
<keyword evidence="4" id="KW-0597">Phosphoprotein</keyword>
<dbReference type="EMBL" id="FNKK01000002">
    <property type="protein sequence ID" value="SDQ58621.1"/>
    <property type="molecule type" value="Genomic_DNA"/>
</dbReference>
<dbReference type="AlphaFoldDB" id="A0A1H1C384"/>
<dbReference type="SMART" id="SM00388">
    <property type="entry name" value="HisKA"/>
    <property type="match status" value="1"/>
</dbReference>
<evidence type="ECO:0000313" key="12">
    <source>
        <dbReference type="EMBL" id="SDQ58621.1"/>
    </source>
</evidence>
<dbReference type="RefSeq" id="WP_165634724.1">
    <property type="nucleotide sequence ID" value="NZ_FNKK01000002.1"/>
</dbReference>
<evidence type="ECO:0000313" key="13">
    <source>
        <dbReference type="Proteomes" id="UP000217103"/>
    </source>
</evidence>
<evidence type="ECO:0000256" key="5">
    <source>
        <dbReference type="ARBA" id="ARBA00022679"/>
    </source>
</evidence>
<evidence type="ECO:0000256" key="10">
    <source>
        <dbReference type="ARBA" id="ARBA00023136"/>
    </source>
</evidence>
<organism evidence="12 13">
    <name type="scientific">Thermostaphylospora chromogena</name>
    <dbReference type="NCBI Taxonomy" id="35622"/>
    <lineage>
        <taxon>Bacteria</taxon>
        <taxon>Bacillati</taxon>
        <taxon>Actinomycetota</taxon>
        <taxon>Actinomycetes</taxon>
        <taxon>Streptosporangiales</taxon>
        <taxon>Thermomonosporaceae</taxon>
        <taxon>Thermostaphylospora</taxon>
    </lineage>
</organism>
<feature type="domain" description="Histidine kinase" evidence="11">
    <location>
        <begin position="36"/>
        <end position="243"/>
    </location>
</feature>
<evidence type="ECO:0000256" key="3">
    <source>
        <dbReference type="ARBA" id="ARBA00012438"/>
    </source>
</evidence>
<dbReference type="PROSITE" id="PS50109">
    <property type="entry name" value="HIS_KIN"/>
    <property type="match status" value="1"/>
</dbReference>
<comment type="catalytic activity">
    <reaction evidence="1">
        <text>ATP + protein L-histidine = ADP + protein N-phospho-L-histidine.</text>
        <dbReference type="EC" id="2.7.13.3"/>
    </reaction>
</comment>
<dbReference type="InterPro" id="IPR005467">
    <property type="entry name" value="His_kinase_dom"/>
</dbReference>
<dbReference type="PANTHER" id="PTHR45436">
    <property type="entry name" value="SENSOR HISTIDINE KINASE YKOH"/>
    <property type="match status" value="1"/>
</dbReference>
<dbReference type="Gene3D" id="3.30.565.10">
    <property type="entry name" value="Histidine kinase-like ATPase, C-terminal domain"/>
    <property type="match status" value="1"/>
</dbReference>
<dbReference type="STRING" id="35622.SAMN04489764_1270"/>
<dbReference type="SUPFAM" id="SSF47384">
    <property type="entry name" value="Homodimeric domain of signal transducing histidine kinase"/>
    <property type="match status" value="1"/>
</dbReference>
<dbReference type="PRINTS" id="PR00344">
    <property type="entry name" value="BCTRLSENSOR"/>
</dbReference>
<keyword evidence="6" id="KW-0812">Transmembrane</keyword>
<evidence type="ECO:0000259" key="11">
    <source>
        <dbReference type="PROSITE" id="PS50109"/>
    </source>
</evidence>
<dbReference type="InterPro" id="IPR004358">
    <property type="entry name" value="Sig_transdc_His_kin-like_C"/>
</dbReference>
<dbReference type="CDD" id="cd00082">
    <property type="entry name" value="HisKA"/>
    <property type="match status" value="1"/>
</dbReference>
<evidence type="ECO:0000256" key="7">
    <source>
        <dbReference type="ARBA" id="ARBA00022777"/>
    </source>
</evidence>
<dbReference type="InterPro" id="IPR036890">
    <property type="entry name" value="HATPase_C_sf"/>
</dbReference>
<dbReference type="SMART" id="SM00387">
    <property type="entry name" value="HATPase_c"/>
    <property type="match status" value="1"/>
</dbReference>
<protein>
    <recommendedName>
        <fullName evidence="3">histidine kinase</fullName>
        <ecNumber evidence="3">2.7.13.3</ecNumber>
    </recommendedName>
</protein>
<accession>A0A1H1C384</accession>
<sequence length="250" mass="27523">MFSPPMTGANRTLQLLQHVREREARLLELERRFSSDAAHELRTPLAGLRARIEVALADPDGSDPWQTLREALVDADRLQAIVDDLLLLDRLDRGEPRSEERVDLPDLVRSALNGSVMRVPVSTAIRPGTVMGDHPLLVRLLSNLISNAQRHAETRVTIVVQVRNGQAVVEVRDDGTGIPPEDRERVFARFARLDPARSRDSGGTGLGLSIARQIAIAHRGSLSLEEPPGGRGARMVLRLPLAAEEPEISH</sequence>
<dbReference type="InterPro" id="IPR003594">
    <property type="entry name" value="HATPase_dom"/>
</dbReference>
<evidence type="ECO:0000256" key="8">
    <source>
        <dbReference type="ARBA" id="ARBA00022989"/>
    </source>
</evidence>
<keyword evidence="13" id="KW-1185">Reference proteome</keyword>
<keyword evidence="7 12" id="KW-0418">Kinase</keyword>
<keyword evidence="10" id="KW-0472">Membrane</keyword>
<comment type="subcellular location">
    <subcellularLocation>
        <location evidence="2">Cell membrane</location>
    </subcellularLocation>
</comment>
<dbReference type="PANTHER" id="PTHR45436:SF5">
    <property type="entry name" value="SENSOR HISTIDINE KINASE TRCS"/>
    <property type="match status" value="1"/>
</dbReference>
<dbReference type="SUPFAM" id="SSF55874">
    <property type="entry name" value="ATPase domain of HSP90 chaperone/DNA topoisomerase II/histidine kinase"/>
    <property type="match status" value="1"/>
</dbReference>
<keyword evidence="9" id="KW-0902">Two-component regulatory system</keyword>